<dbReference type="InterPro" id="IPR036855">
    <property type="entry name" value="Znf_CCCH_sf"/>
</dbReference>
<feature type="zinc finger region" description="C3H1-type" evidence="4">
    <location>
        <begin position="1"/>
        <end position="25"/>
    </location>
</feature>
<dbReference type="SMART" id="SM00356">
    <property type="entry name" value="ZnF_C3H1"/>
    <property type="match status" value="2"/>
</dbReference>
<reference evidence="6" key="1">
    <citation type="submission" date="2021-03" db="EMBL/GenBank/DDBJ databases">
        <title>Comparative genomics and phylogenomic investigation of the class Geoglossomycetes provide insights into ecological specialization and systematics.</title>
        <authorList>
            <person name="Melie T."/>
            <person name="Pirro S."/>
            <person name="Miller A.N."/>
            <person name="Quandt A."/>
        </authorList>
    </citation>
    <scope>NUCLEOTIDE SEQUENCE</scope>
    <source>
        <strain evidence="6">CAQ_001_2017</strain>
    </source>
</reference>
<comment type="caution">
    <text evidence="6">The sequence shown here is derived from an EMBL/GenBank/DDBJ whole genome shotgun (WGS) entry which is preliminary data.</text>
</comment>
<dbReference type="GO" id="GO:0008270">
    <property type="term" value="F:zinc ion binding"/>
    <property type="evidence" value="ECO:0007669"/>
    <property type="project" value="UniProtKB-KW"/>
</dbReference>
<evidence type="ECO:0000259" key="5">
    <source>
        <dbReference type="PROSITE" id="PS50103"/>
    </source>
</evidence>
<protein>
    <recommendedName>
        <fullName evidence="5">C3H1-type domain-containing protein</fullName>
    </recommendedName>
</protein>
<dbReference type="Proteomes" id="UP000750711">
    <property type="component" value="Unassembled WGS sequence"/>
</dbReference>
<dbReference type="Pfam" id="PF00642">
    <property type="entry name" value="zf-CCCH"/>
    <property type="match status" value="2"/>
</dbReference>
<dbReference type="PANTHER" id="PTHR38846">
    <property type="entry name" value="C3H1-TYPE DOMAIN-CONTAINING PROTEIN"/>
    <property type="match status" value="1"/>
</dbReference>
<dbReference type="AlphaFoldDB" id="A0A9P8LDY8"/>
<evidence type="ECO:0000256" key="1">
    <source>
        <dbReference type="ARBA" id="ARBA00022723"/>
    </source>
</evidence>
<keyword evidence="2 4" id="KW-0863">Zinc-finger</keyword>
<dbReference type="Gene3D" id="4.10.1000.10">
    <property type="entry name" value="Zinc finger, CCCH-type"/>
    <property type="match status" value="1"/>
</dbReference>
<accession>A0A9P8LDY8</accession>
<keyword evidence="7" id="KW-1185">Reference proteome</keyword>
<dbReference type="EMBL" id="JAGHQM010000367">
    <property type="protein sequence ID" value="KAH0562341.1"/>
    <property type="molecule type" value="Genomic_DNA"/>
</dbReference>
<dbReference type="SUPFAM" id="SSF90229">
    <property type="entry name" value="CCCH zinc finger"/>
    <property type="match status" value="2"/>
</dbReference>
<dbReference type="PANTHER" id="PTHR38846:SF1">
    <property type="entry name" value="C3H1-TYPE DOMAIN-CONTAINING PROTEIN"/>
    <property type="match status" value="1"/>
</dbReference>
<gene>
    <name evidence="6" type="ORF">GP486_002967</name>
</gene>
<feature type="domain" description="C3H1-type" evidence="5">
    <location>
        <begin position="1"/>
        <end position="25"/>
    </location>
</feature>
<evidence type="ECO:0000256" key="3">
    <source>
        <dbReference type="ARBA" id="ARBA00022833"/>
    </source>
</evidence>
<evidence type="ECO:0000256" key="4">
    <source>
        <dbReference type="PROSITE-ProRule" id="PRU00723"/>
    </source>
</evidence>
<dbReference type="PROSITE" id="PS50103">
    <property type="entry name" value="ZF_C3H1"/>
    <property type="match status" value="2"/>
</dbReference>
<keyword evidence="3 4" id="KW-0862">Zinc</keyword>
<evidence type="ECO:0000313" key="6">
    <source>
        <dbReference type="EMBL" id="KAH0562341.1"/>
    </source>
</evidence>
<feature type="zinc finger region" description="C3H1-type" evidence="4">
    <location>
        <begin position="28"/>
        <end position="56"/>
    </location>
</feature>
<name>A0A9P8LDY8_9PEZI</name>
<proteinExistence type="predicted"/>
<feature type="domain" description="C3H1-type" evidence="5">
    <location>
        <begin position="28"/>
        <end position="56"/>
    </location>
</feature>
<evidence type="ECO:0000256" key="2">
    <source>
        <dbReference type="ARBA" id="ARBA00022771"/>
    </source>
</evidence>
<evidence type="ECO:0000313" key="7">
    <source>
        <dbReference type="Proteomes" id="UP000750711"/>
    </source>
</evidence>
<organism evidence="6 7">
    <name type="scientific">Trichoglossum hirsutum</name>
    <dbReference type="NCBI Taxonomy" id="265104"/>
    <lineage>
        <taxon>Eukaryota</taxon>
        <taxon>Fungi</taxon>
        <taxon>Dikarya</taxon>
        <taxon>Ascomycota</taxon>
        <taxon>Pezizomycotina</taxon>
        <taxon>Geoglossomycetes</taxon>
        <taxon>Geoglossales</taxon>
        <taxon>Geoglossaceae</taxon>
        <taxon>Trichoglossum</taxon>
    </lineage>
</organism>
<sequence>MPSTSACRDYAKGFCPRGSSCRFTHRHTPSSGICYDFTRTGNCRFGERCKFSHNSRSAQVARQGKAKRNKKRSMDKIDEFFSNYSDFDYDHSASFTQEFYRMCDFFEWDRDDPDREDAREEFRTAMVQEFNSLYGKDVDDISAWQELCQIVHIFPVPDDIETCRQRVKETHVNLVDLVERARSGKRVQVFPNLEKLRVYTINTGKFFPKENAYAGGVLKYLLREILTGS</sequence>
<keyword evidence="1 4" id="KW-0479">Metal-binding</keyword>
<dbReference type="InterPro" id="IPR000571">
    <property type="entry name" value="Znf_CCCH"/>
</dbReference>